<protein>
    <submittedName>
        <fullName evidence="3">Probable outer membrane efflux protein</fullName>
    </submittedName>
</protein>
<gene>
    <name evidence="3" type="ordered locus">Bpet3582</name>
</gene>
<dbReference type="GO" id="GO:0015562">
    <property type="term" value="F:efflux transmembrane transporter activity"/>
    <property type="evidence" value="ECO:0007669"/>
    <property type="project" value="InterPro"/>
</dbReference>
<dbReference type="Gene3D" id="1.20.1600.10">
    <property type="entry name" value="Outer membrane efflux proteins (OEP)"/>
    <property type="match status" value="1"/>
</dbReference>
<feature type="signal peptide" evidence="2">
    <location>
        <begin position="1"/>
        <end position="24"/>
    </location>
</feature>
<keyword evidence="4" id="KW-1185">Reference proteome</keyword>
<dbReference type="PANTHER" id="PTHR30203">
    <property type="entry name" value="OUTER MEMBRANE CATION EFFLUX PROTEIN"/>
    <property type="match status" value="1"/>
</dbReference>
<dbReference type="eggNOG" id="COG1538">
    <property type="taxonomic scope" value="Bacteria"/>
</dbReference>
<feature type="chain" id="PRO_5001436712" evidence="2">
    <location>
        <begin position="25"/>
        <end position="495"/>
    </location>
</feature>
<dbReference type="EMBL" id="AM902716">
    <property type="protein sequence ID" value="CAP43925.1"/>
    <property type="molecule type" value="Genomic_DNA"/>
</dbReference>
<dbReference type="PANTHER" id="PTHR30203:SF25">
    <property type="entry name" value="OUTER MEMBRANE PROTEIN-RELATED"/>
    <property type="match status" value="1"/>
</dbReference>
<keyword evidence="2" id="KW-0812">Transmembrane</keyword>
<evidence type="ECO:0000256" key="1">
    <source>
        <dbReference type="ARBA" id="ARBA00007613"/>
    </source>
</evidence>
<proteinExistence type="inferred from homology"/>
<organism evidence="3 4">
    <name type="scientific">Bordetella petrii (strain ATCC BAA-461 / DSM 12804 / CCUG 43448 / CIP 107267 / Se-1111R)</name>
    <dbReference type="NCBI Taxonomy" id="340100"/>
    <lineage>
        <taxon>Bacteria</taxon>
        <taxon>Pseudomonadati</taxon>
        <taxon>Pseudomonadota</taxon>
        <taxon>Betaproteobacteria</taxon>
        <taxon>Burkholderiales</taxon>
        <taxon>Alcaligenaceae</taxon>
        <taxon>Bordetella</taxon>
    </lineage>
</organism>
<dbReference type="InterPro" id="IPR003423">
    <property type="entry name" value="OMP_efflux"/>
</dbReference>
<keyword evidence="2" id="KW-0472">Membrane</keyword>
<keyword evidence="2" id="KW-0449">Lipoprotein</keyword>
<evidence type="ECO:0000313" key="3">
    <source>
        <dbReference type="EMBL" id="CAP43925.1"/>
    </source>
</evidence>
<keyword evidence="2" id="KW-0732">Signal</keyword>
<dbReference type="Proteomes" id="UP000001225">
    <property type="component" value="Chromosome"/>
</dbReference>
<dbReference type="KEGG" id="bpt:Bpet3582"/>
<sequence length="495" mass="53339">MSSVKLLAGRAVLLGMLAAAGGCAVGPDFVTPEADLAQMTLRPREGQPRQALSADPVPREWWHLLNDPVLDALVARAWDGNLDLQAAAARVEQSRARAGVALAQLFPRVDLDASLTRGAISENGPMAALGAPTSTTDLWRAGFQADWEIDLWGRLRRQREGAVATLQATLYEQRSAQVALSAEIARQYVALRGVQTRLDIARRNQEIAAHLLRLTETRLRNGVATRFDLSSARAQKASIDALIPPLREQQNVLLNALALLVGQPPRSLDAQLSTPRPLPDAALELPVGLPSELALRRPDIQSASARLHAATAAIGAAQADFYPRISLAGGFGTRALQASDLGLWSSTEFSIGPRIYLPIFQGGRLVRMLELSEAKQREAAIAYRQTVLRAWHEVDDALNAMVTQQQRQQALRQAMMQSRDALRAAQSSYKQGAADYVTVLAAQRAVLESELHLSNAATGSVLAVVYLYKALGGGWAPPPHDAPNQQALHAPGTAS</sequence>
<evidence type="ECO:0000256" key="2">
    <source>
        <dbReference type="RuleBase" id="RU362097"/>
    </source>
</evidence>
<accession>A9HZA8</accession>
<dbReference type="Pfam" id="PF02321">
    <property type="entry name" value="OEP"/>
    <property type="match status" value="2"/>
</dbReference>
<name>A9HZA8_BORPD</name>
<reference evidence="3 4" key="1">
    <citation type="journal article" date="2008" name="BMC Genomics">
        <title>The missing link: Bordetella petrii is endowed with both the metabolic versatility of environmental bacteria and virulence traits of pathogenic Bordetellae.</title>
        <authorList>
            <person name="Gross R."/>
            <person name="Guzman C.A."/>
            <person name="Sebaihia M."/>
            <person name="Martins Dos Santos V.A."/>
            <person name="Pieper D.H."/>
            <person name="Koebnik R."/>
            <person name="Lechner M."/>
            <person name="Bartels D."/>
            <person name="Buhrmester J."/>
            <person name="Choudhuri J.V."/>
            <person name="Ebensen T."/>
            <person name="Gaigalat L."/>
            <person name="Herrmann S."/>
            <person name="Khachane A.N."/>
            <person name="Larisch C."/>
            <person name="Link S."/>
            <person name="Linke B."/>
            <person name="Meyer F."/>
            <person name="Mormann S."/>
            <person name="Nakunst D."/>
            <person name="Rueckert C."/>
            <person name="Schneiker-Bekel S."/>
            <person name="Schulze K."/>
            <person name="Vorhoelter F.J."/>
            <person name="Yevsa T."/>
            <person name="Engle J.T."/>
            <person name="Goldman W.E."/>
            <person name="Puehler A."/>
            <person name="Goebel U.B."/>
            <person name="Goesmann A."/>
            <person name="Bloecker H."/>
            <person name="Kaiser O."/>
            <person name="Martinez-Arias R."/>
        </authorList>
    </citation>
    <scope>NUCLEOTIDE SEQUENCE [LARGE SCALE GENOMIC DNA]</scope>
    <source>
        <strain evidence="4">ATCC BAA-461 / DSM 12804 / CCUG 43448 / CIP 107267 / Se-1111R</strain>
    </source>
</reference>
<evidence type="ECO:0000313" key="4">
    <source>
        <dbReference type="Proteomes" id="UP000001225"/>
    </source>
</evidence>
<dbReference type="STRING" id="94624.Bpet3582"/>
<dbReference type="Gene3D" id="2.20.200.10">
    <property type="entry name" value="Outer membrane efflux proteins (OEP)"/>
    <property type="match status" value="1"/>
</dbReference>
<dbReference type="SUPFAM" id="SSF56954">
    <property type="entry name" value="Outer membrane efflux proteins (OEP)"/>
    <property type="match status" value="1"/>
</dbReference>
<dbReference type="AlphaFoldDB" id="A9HZA8"/>
<comment type="subcellular location">
    <subcellularLocation>
        <location evidence="2">Cell membrane</location>
        <topology evidence="2">Lipid-anchor</topology>
    </subcellularLocation>
</comment>
<keyword evidence="2" id="KW-1134">Transmembrane beta strand</keyword>
<keyword evidence="2" id="KW-0564">Palmitate</keyword>
<comment type="similarity">
    <text evidence="1 2">Belongs to the outer membrane factor (OMF) (TC 1.B.17) family.</text>
</comment>
<dbReference type="InterPro" id="IPR010131">
    <property type="entry name" value="MdtP/NodT-like"/>
</dbReference>
<dbReference type="GO" id="GO:0005886">
    <property type="term" value="C:plasma membrane"/>
    <property type="evidence" value="ECO:0007669"/>
    <property type="project" value="UniProtKB-SubCell"/>
</dbReference>
<dbReference type="PROSITE" id="PS51257">
    <property type="entry name" value="PROKAR_LIPOPROTEIN"/>
    <property type="match status" value="1"/>
</dbReference>
<dbReference type="NCBIfam" id="TIGR01845">
    <property type="entry name" value="outer_NodT"/>
    <property type="match status" value="1"/>
</dbReference>